<dbReference type="Proteomes" id="UP000198302">
    <property type="component" value="Unassembled WGS sequence"/>
</dbReference>
<dbReference type="EMBL" id="MUGX01000009">
    <property type="protein sequence ID" value="OXA89235.1"/>
    <property type="molecule type" value="Genomic_DNA"/>
</dbReference>
<name>A0A0D0EEM2_9FLAO</name>
<gene>
    <name evidence="2" type="ORF">B0A73_06560</name>
    <name evidence="1" type="ORF">IW18_11725</name>
</gene>
<evidence type="ECO:0000313" key="2">
    <source>
        <dbReference type="EMBL" id="OXA89235.1"/>
    </source>
</evidence>
<organism evidence="1 3">
    <name type="scientific">Flavobacterium hibernum</name>
    <dbReference type="NCBI Taxonomy" id="37752"/>
    <lineage>
        <taxon>Bacteria</taxon>
        <taxon>Pseudomonadati</taxon>
        <taxon>Bacteroidota</taxon>
        <taxon>Flavobacteriia</taxon>
        <taxon>Flavobacteriales</taxon>
        <taxon>Flavobacteriaceae</taxon>
        <taxon>Flavobacterium</taxon>
    </lineage>
</organism>
<dbReference type="RefSeq" id="WP_041517909.1">
    <property type="nucleotide sequence ID" value="NZ_JPRK01000009.1"/>
</dbReference>
<evidence type="ECO:0000313" key="3">
    <source>
        <dbReference type="Proteomes" id="UP000032061"/>
    </source>
</evidence>
<dbReference type="AlphaFoldDB" id="A0A0D0EEM2"/>
<proteinExistence type="predicted"/>
<evidence type="ECO:0000313" key="4">
    <source>
        <dbReference type="Proteomes" id="UP000198302"/>
    </source>
</evidence>
<dbReference type="OrthoDB" id="1375901at2"/>
<evidence type="ECO:0008006" key="5">
    <source>
        <dbReference type="Google" id="ProtNLM"/>
    </source>
</evidence>
<dbReference type="Proteomes" id="UP000032061">
    <property type="component" value="Unassembled WGS sequence"/>
</dbReference>
<reference evidence="1 3" key="1">
    <citation type="submission" date="2015-01" db="EMBL/GenBank/DDBJ databases">
        <title>Genome of Flavobacterium hibernum DSM 12611.</title>
        <authorList>
            <person name="Stropko S.J."/>
            <person name="Pipes S.E."/>
            <person name="Newman J.D."/>
        </authorList>
    </citation>
    <scope>NUCLEOTIDE SEQUENCE [LARGE SCALE GENOMIC DNA]</scope>
    <source>
        <strain evidence="1 3">DSM 12611</strain>
    </source>
</reference>
<sequence length="131" mass="15969">MKFYTLVFSIYLLCIFHEIREKKNENPILGTWKVSGMFCSEKEEVPKGFSFTFFKNGKGYLEHEKVIEKEPFIWQINSDTLQLKFERESEVKNVLFKKDKFLFRRLPYNKKHIELRYLDFKECGIELEFME</sequence>
<dbReference type="EMBL" id="JPRK01000009">
    <property type="protein sequence ID" value="KIO52599.1"/>
    <property type="molecule type" value="Genomic_DNA"/>
</dbReference>
<keyword evidence="4" id="KW-1185">Reference proteome</keyword>
<comment type="caution">
    <text evidence="1">The sequence shown here is derived from an EMBL/GenBank/DDBJ whole genome shotgun (WGS) entry which is preliminary data.</text>
</comment>
<reference evidence="2 4" key="2">
    <citation type="submission" date="2016-11" db="EMBL/GenBank/DDBJ databases">
        <title>Whole genomes of Flavobacteriaceae.</title>
        <authorList>
            <person name="Stine C."/>
            <person name="Li C."/>
            <person name="Tadesse D."/>
        </authorList>
    </citation>
    <scope>NUCLEOTIDE SEQUENCE [LARGE SCALE GENOMIC DNA]</scope>
    <source>
        <strain evidence="2 4">ATCC 51468</strain>
    </source>
</reference>
<accession>A0A0D0EEM2</accession>
<evidence type="ECO:0000313" key="1">
    <source>
        <dbReference type="EMBL" id="KIO52599.1"/>
    </source>
</evidence>
<protein>
    <recommendedName>
        <fullName evidence="5">Lipocalin-like domain-containing protein</fullName>
    </recommendedName>
</protein>